<dbReference type="InterPro" id="IPR011009">
    <property type="entry name" value="Kinase-like_dom_sf"/>
</dbReference>
<keyword evidence="2" id="KW-0808">Transferase</keyword>
<dbReference type="PROSITE" id="PS50011">
    <property type="entry name" value="PROTEIN_KINASE_DOM"/>
    <property type="match status" value="1"/>
</dbReference>
<sequence length="388" mass="44916">MPWISLDNKIDTGGYATVEKLKIHPDHYHSTRHNTFALKTLRSDIDNIRAAFQQELNAFRKIRRGPHLVELVAAVEITERRFMFIFPWAEGGTLEDLMTQEHTNHRGPSRLPSRQFSSWVLDQCRGLVEALGTIHFTHTDSIYQSERDLGKDYGLHLDIKPSNILYFSQETEASPFGTLKLADCGLMEFHSLASRSRKSMTGCSAGSQTYRPPEYDFNHTKSKKVDVWAMGCAYSEFLTWAILPHGSVDEYRLARMQDVSIISNNEEDRKIYECNFFQHHRECEVPIDPLSSDVRGRRINSNTCRVDSSKIRTVEIPMLKPSVSQWIEKLISKVEHETRPGIIVEFLVFIKEEMMQPERVQRADCRRVLKFFEEHMDKADLRSKESSS</sequence>
<evidence type="ECO:0000259" key="1">
    <source>
        <dbReference type="PROSITE" id="PS50011"/>
    </source>
</evidence>
<dbReference type="EMBL" id="JAAOAQ010000040">
    <property type="protein sequence ID" value="KAF5570409.1"/>
    <property type="molecule type" value="Genomic_DNA"/>
</dbReference>
<proteinExistence type="predicted"/>
<dbReference type="Pfam" id="PF00069">
    <property type="entry name" value="Pkinase"/>
    <property type="match status" value="1"/>
</dbReference>
<evidence type="ECO:0000313" key="2">
    <source>
        <dbReference type="EMBL" id="KAF5570409.1"/>
    </source>
</evidence>
<dbReference type="Proteomes" id="UP000582016">
    <property type="component" value="Unassembled WGS sequence"/>
</dbReference>
<gene>
    <name evidence="2" type="ORF">FPHYL_1245</name>
</gene>
<dbReference type="AlphaFoldDB" id="A0A8H5KBR5"/>
<name>A0A8H5KBR5_9HYPO</name>
<reference evidence="2 3" key="1">
    <citation type="submission" date="2020-05" db="EMBL/GenBank/DDBJ databases">
        <title>Identification and distribution of gene clusters putatively required for synthesis of sphingolipid metabolism inhibitors in phylogenetically diverse species of the filamentous fungus Fusarium.</title>
        <authorList>
            <person name="Kim H.-S."/>
            <person name="Busman M."/>
            <person name="Brown D.W."/>
            <person name="Divon H."/>
            <person name="Uhlig S."/>
            <person name="Proctor R.H."/>
        </authorList>
    </citation>
    <scope>NUCLEOTIDE SEQUENCE [LARGE SCALE GENOMIC DNA]</scope>
    <source>
        <strain evidence="2 3">NRRL 13617</strain>
    </source>
</reference>
<protein>
    <submittedName>
        <fullName evidence="2">Serine threonine kinase</fullName>
    </submittedName>
</protein>
<keyword evidence="3" id="KW-1185">Reference proteome</keyword>
<dbReference type="InterPro" id="IPR000719">
    <property type="entry name" value="Prot_kinase_dom"/>
</dbReference>
<dbReference type="Gene3D" id="1.10.510.10">
    <property type="entry name" value="Transferase(Phosphotransferase) domain 1"/>
    <property type="match status" value="1"/>
</dbReference>
<comment type="caution">
    <text evidence="2">The sequence shown here is derived from an EMBL/GenBank/DDBJ whole genome shotgun (WGS) entry which is preliminary data.</text>
</comment>
<dbReference type="SMART" id="SM00220">
    <property type="entry name" value="S_TKc"/>
    <property type="match status" value="1"/>
</dbReference>
<dbReference type="OrthoDB" id="1046782at2759"/>
<evidence type="ECO:0000313" key="3">
    <source>
        <dbReference type="Proteomes" id="UP000582016"/>
    </source>
</evidence>
<accession>A0A8H5KBR5</accession>
<feature type="domain" description="Protein kinase" evidence="1">
    <location>
        <begin position="4"/>
        <end position="350"/>
    </location>
</feature>
<dbReference type="CDD" id="cd00180">
    <property type="entry name" value="PKc"/>
    <property type="match status" value="1"/>
</dbReference>
<dbReference type="GO" id="GO:0004674">
    <property type="term" value="F:protein serine/threonine kinase activity"/>
    <property type="evidence" value="ECO:0007669"/>
    <property type="project" value="TreeGrafter"/>
</dbReference>
<organism evidence="2 3">
    <name type="scientific">Fusarium phyllophilum</name>
    <dbReference type="NCBI Taxonomy" id="47803"/>
    <lineage>
        <taxon>Eukaryota</taxon>
        <taxon>Fungi</taxon>
        <taxon>Dikarya</taxon>
        <taxon>Ascomycota</taxon>
        <taxon>Pezizomycotina</taxon>
        <taxon>Sordariomycetes</taxon>
        <taxon>Hypocreomycetidae</taxon>
        <taxon>Hypocreales</taxon>
        <taxon>Nectriaceae</taxon>
        <taxon>Fusarium</taxon>
        <taxon>Fusarium fujikuroi species complex</taxon>
    </lineage>
</organism>
<dbReference type="SUPFAM" id="SSF56112">
    <property type="entry name" value="Protein kinase-like (PK-like)"/>
    <property type="match status" value="1"/>
</dbReference>
<keyword evidence="2" id="KW-0418">Kinase</keyword>
<dbReference type="GO" id="GO:0005524">
    <property type="term" value="F:ATP binding"/>
    <property type="evidence" value="ECO:0007669"/>
    <property type="project" value="InterPro"/>
</dbReference>
<dbReference type="PANTHER" id="PTHR24359">
    <property type="entry name" value="SERINE/THREONINE-PROTEIN KINASE SBK1"/>
    <property type="match status" value="1"/>
</dbReference>
<dbReference type="PANTHER" id="PTHR24359:SF37">
    <property type="entry name" value="PROTEIN KINASE DOMAIN-CONTAINING PROTEIN"/>
    <property type="match status" value="1"/>
</dbReference>
<dbReference type="Gene3D" id="3.30.200.20">
    <property type="entry name" value="Phosphorylase Kinase, domain 1"/>
    <property type="match status" value="1"/>
</dbReference>